<dbReference type="Gene3D" id="2.60.120.290">
    <property type="entry name" value="Spermadhesin, CUB domain"/>
    <property type="match status" value="2"/>
</dbReference>
<protein>
    <recommendedName>
        <fullName evidence="4">CUB domain-containing protein</fullName>
    </recommendedName>
</protein>
<feature type="non-terminal residue" evidence="5">
    <location>
        <position position="155"/>
    </location>
</feature>
<evidence type="ECO:0000256" key="2">
    <source>
        <dbReference type="ARBA" id="ARBA00023157"/>
    </source>
</evidence>
<dbReference type="PROSITE" id="PS01180">
    <property type="entry name" value="CUB"/>
    <property type="match status" value="2"/>
</dbReference>
<dbReference type="InterPro" id="IPR000859">
    <property type="entry name" value="CUB_dom"/>
</dbReference>
<evidence type="ECO:0000313" key="6">
    <source>
        <dbReference type="Proteomes" id="UP001432322"/>
    </source>
</evidence>
<comment type="caution">
    <text evidence="3">Lacks conserved residue(s) required for the propagation of feature annotation.</text>
</comment>
<dbReference type="CDD" id="cd00041">
    <property type="entry name" value="CUB"/>
    <property type="match status" value="1"/>
</dbReference>
<proteinExistence type="predicted"/>
<dbReference type="PANTHER" id="PTHR24251">
    <property type="entry name" value="OVOCHYMASE-RELATED"/>
    <property type="match status" value="1"/>
</dbReference>
<organism evidence="5 6">
    <name type="scientific">Pristionchus fissidentatus</name>
    <dbReference type="NCBI Taxonomy" id="1538716"/>
    <lineage>
        <taxon>Eukaryota</taxon>
        <taxon>Metazoa</taxon>
        <taxon>Ecdysozoa</taxon>
        <taxon>Nematoda</taxon>
        <taxon>Chromadorea</taxon>
        <taxon>Rhabditida</taxon>
        <taxon>Rhabditina</taxon>
        <taxon>Diplogasteromorpha</taxon>
        <taxon>Diplogasteroidea</taxon>
        <taxon>Neodiplogasteridae</taxon>
        <taxon>Pristionchus</taxon>
    </lineage>
</organism>
<keyword evidence="2" id="KW-1015">Disulfide bond</keyword>
<sequence>EYSENCASDSLTIGNNVYSTMRRGRASNSFCGGLDRYNETARRIVFPVGKVFIRFIADKQNSGKGFKIAVSEILEECSDSVIAIDESTPNRTIHTPLWPAYVPSSAACSWTLRAPSAHRLSLTFDPDHFDLYADLGENKTCGEEDYVEVRDGASF</sequence>
<feature type="domain" description="CUB" evidence="4">
    <location>
        <begin position="1"/>
        <end position="73"/>
    </location>
</feature>
<evidence type="ECO:0000256" key="1">
    <source>
        <dbReference type="ARBA" id="ARBA00022737"/>
    </source>
</evidence>
<dbReference type="SUPFAM" id="SSF49854">
    <property type="entry name" value="Spermadhesin, CUB domain"/>
    <property type="match status" value="2"/>
</dbReference>
<evidence type="ECO:0000256" key="3">
    <source>
        <dbReference type="PROSITE-ProRule" id="PRU00059"/>
    </source>
</evidence>
<gene>
    <name evidence="5" type="ORF">PFISCL1PPCAC_1797</name>
</gene>
<evidence type="ECO:0000259" key="4">
    <source>
        <dbReference type="PROSITE" id="PS01180"/>
    </source>
</evidence>
<name>A0AAV5UY91_9BILA</name>
<dbReference type="AlphaFoldDB" id="A0AAV5UY91"/>
<dbReference type="InterPro" id="IPR035914">
    <property type="entry name" value="Sperma_CUB_dom_sf"/>
</dbReference>
<keyword evidence="1" id="KW-0677">Repeat</keyword>
<keyword evidence="6" id="KW-1185">Reference proteome</keyword>
<evidence type="ECO:0000313" key="5">
    <source>
        <dbReference type="EMBL" id="GMT10500.1"/>
    </source>
</evidence>
<accession>A0AAV5UY91</accession>
<reference evidence="5" key="1">
    <citation type="submission" date="2023-10" db="EMBL/GenBank/DDBJ databases">
        <title>Genome assembly of Pristionchus species.</title>
        <authorList>
            <person name="Yoshida K."/>
            <person name="Sommer R.J."/>
        </authorList>
    </citation>
    <scope>NUCLEOTIDE SEQUENCE</scope>
    <source>
        <strain evidence="5">RS5133</strain>
    </source>
</reference>
<dbReference type="Pfam" id="PF00431">
    <property type="entry name" value="CUB"/>
    <property type="match status" value="1"/>
</dbReference>
<dbReference type="EMBL" id="BTSY01000001">
    <property type="protein sequence ID" value="GMT10500.1"/>
    <property type="molecule type" value="Genomic_DNA"/>
</dbReference>
<feature type="domain" description="CUB" evidence="4">
    <location>
        <begin position="77"/>
        <end position="155"/>
    </location>
</feature>
<feature type="non-terminal residue" evidence="5">
    <location>
        <position position="1"/>
    </location>
</feature>
<comment type="caution">
    <text evidence="5">The sequence shown here is derived from an EMBL/GenBank/DDBJ whole genome shotgun (WGS) entry which is preliminary data.</text>
</comment>
<dbReference type="Proteomes" id="UP001432322">
    <property type="component" value="Unassembled WGS sequence"/>
</dbReference>